<sequence length="141" mass="15479">MYFISLLISVFAAVFLIIGWFATYPSFDIIDLSFSRINSGVAVILDSSDEALREGPLRRLFGQTSNAIVIQPLFQALINQVTETKFHLSDYNLGLSEEDRTGTINTVDALVGSVAQDELINSLGTPAEVRAALRWPIQVGD</sequence>
<evidence type="ECO:0000313" key="2">
    <source>
        <dbReference type="EMBL" id="KAH7245251.1"/>
    </source>
</evidence>
<comment type="caution">
    <text evidence="2">The sequence shown here is derived from an EMBL/GenBank/DDBJ whole genome shotgun (WGS) entry which is preliminary data.</text>
</comment>
<evidence type="ECO:0000256" key="1">
    <source>
        <dbReference type="SAM" id="Phobius"/>
    </source>
</evidence>
<keyword evidence="1" id="KW-0812">Transmembrane</keyword>
<keyword evidence="1" id="KW-0472">Membrane</keyword>
<gene>
    <name evidence="2" type="ORF">BKA59DRAFT_454320</name>
</gene>
<proteinExistence type="predicted"/>
<reference evidence="2" key="1">
    <citation type="journal article" date="2021" name="Nat. Commun.">
        <title>Genetic determinants of endophytism in the Arabidopsis root mycobiome.</title>
        <authorList>
            <person name="Mesny F."/>
            <person name="Miyauchi S."/>
            <person name="Thiergart T."/>
            <person name="Pickel B."/>
            <person name="Atanasova L."/>
            <person name="Karlsson M."/>
            <person name="Huettel B."/>
            <person name="Barry K.W."/>
            <person name="Haridas S."/>
            <person name="Chen C."/>
            <person name="Bauer D."/>
            <person name="Andreopoulos W."/>
            <person name="Pangilinan J."/>
            <person name="LaButti K."/>
            <person name="Riley R."/>
            <person name="Lipzen A."/>
            <person name="Clum A."/>
            <person name="Drula E."/>
            <person name="Henrissat B."/>
            <person name="Kohler A."/>
            <person name="Grigoriev I.V."/>
            <person name="Martin F.M."/>
            <person name="Hacquard S."/>
        </authorList>
    </citation>
    <scope>NUCLEOTIDE SEQUENCE</scope>
    <source>
        <strain evidence="2">MPI-SDFR-AT-0068</strain>
    </source>
</reference>
<evidence type="ECO:0000313" key="3">
    <source>
        <dbReference type="Proteomes" id="UP000813427"/>
    </source>
</evidence>
<protein>
    <submittedName>
        <fullName evidence="2">Uncharacterized protein</fullName>
    </submittedName>
</protein>
<keyword evidence="3" id="KW-1185">Reference proteome</keyword>
<organism evidence="2 3">
    <name type="scientific">Fusarium tricinctum</name>
    <dbReference type="NCBI Taxonomy" id="61284"/>
    <lineage>
        <taxon>Eukaryota</taxon>
        <taxon>Fungi</taxon>
        <taxon>Dikarya</taxon>
        <taxon>Ascomycota</taxon>
        <taxon>Pezizomycotina</taxon>
        <taxon>Sordariomycetes</taxon>
        <taxon>Hypocreomycetidae</taxon>
        <taxon>Hypocreales</taxon>
        <taxon>Nectriaceae</taxon>
        <taxon>Fusarium</taxon>
        <taxon>Fusarium tricinctum species complex</taxon>
    </lineage>
</organism>
<dbReference type="AlphaFoldDB" id="A0A8K0S055"/>
<dbReference type="Proteomes" id="UP000813427">
    <property type="component" value="Unassembled WGS sequence"/>
</dbReference>
<accession>A0A8K0S055</accession>
<name>A0A8K0S055_9HYPO</name>
<keyword evidence="1" id="KW-1133">Transmembrane helix</keyword>
<dbReference type="EMBL" id="JAGPXF010000004">
    <property type="protein sequence ID" value="KAH7245251.1"/>
    <property type="molecule type" value="Genomic_DNA"/>
</dbReference>
<feature type="transmembrane region" description="Helical" evidence="1">
    <location>
        <begin position="6"/>
        <end position="27"/>
    </location>
</feature>